<accession>A0A7V1LL65</accession>
<dbReference type="Gene3D" id="3.40.47.10">
    <property type="match status" value="1"/>
</dbReference>
<proteinExistence type="predicted"/>
<evidence type="ECO:0000259" key="2">
    <source>
        <dbReference type="Pfam" id="PF22691"/>
    </source>
</evidence>
<dbReference type="EMBL" id="DRLD01000141">
    <property type="protein sequence ID" value="HED10043.1"/>
    <property type="molecule type" value="Genomic_DNA"/>
</dbReference>
<gene>
    <name evidence="3" type="ORF">ENJ10_05100</name>
</gene>
<evidence type="ECO:0000259" key="1">
    <source>
        <dbReference type="Pfam" id="PF00108"/>
    </source>
</evidence>
<dbReference type="InterPro" id="IPR020616">
    <property type="entry name" value="Thiolase_N"/>
</dbReference>
<feature type="domain" description="Thiolase C-terminal" evidence="2">
    <location>
        <begin position="241"/>
        <end position="383"/>
    </location>
</feature>
<reference evidence="3" key="1">
    <citation type="journal article" date="2020" name="mSystems">
        <title>Genome- and Community-Level Interaction Insights into Carbon Utilization and Element Cycling Functions of Hydrothermarchaeota in Hydrothermal Sediment.</title>
        <authorList>
            <person name="Zhou Z."/>
            <person name="Liu Y."/>
            <person name="Xu W."/>
            <person name="Pan J."/>
            <person name="Luo Z.H."/>
            <person name="Li M."/>
        </authorList>
    </citation>
    <scope>NUCLEOTIDE SEQUENCE [LARGE SCALE GENOMIC DNA]</scope>
    <source>
        <strain evidence="3">HyVt-456</strain>
    </source>
</reference>
<dbReference type="SUPFAM" id="SSF53901">
    <property type="entry name" value="Thiolase-like"/>
    <property type="match status" value="2"/>
</dbReference>
<evidence type="ECO:0000313" key="3">
    <source>
        <dbReference type="EMBL" id="HED10043.1"/>
    </source>
</evidence>
<dbReference type="PIRSF" id="PIRSF000429">
    <property type="entry name" value="Ac-CoA_Ac_transf"/>
    <property type="match status" value="1"/>
</dbReference>
<dbReference type="AlphaFoldDB" id="A0A7V1LL65"/>
<dbReference type="NCBIfam" id="NF004720">
    <property type="entry name" value="PRK06064.1"/>
    <property type="match status" value="1"/>
</dbReference>
<feature type="domain" description="Thiolase N-terminal" evidence="1">
    <location>
        <begin position="4"/>
        <end position="222"/>
    </location>
</feature>
<dbReference type="GO" id="GO:0003988">
    <property type="term" value="F:acetyl-CoA C-acyltransferase activity"/>
    <property type="evidence" value="ECO:0007669"/>
    <property type="project" value="UniProtKB-ARBA"/>
</dbReference>
<sequence length="387" mass="40862">MRKVAIVGIGQTPVREHWQSNLRDLAVSALRDAMDDAGVETLDGVTVGNMLSGALSEQEHLGSLIVDYAGLDGVEGMKIEAACGSGGAAIRMAVKAVASGLMDTVGVVAVEKLTEYSGNHSTAALATAADADYETNMGLSFVGINALLMRRYMYEYKYDKRDFAVFPVNAHMNALHNPNAMFHFPIDTDTYASSKPVADPVSLLDASPIADGAAAVIVVAEEMVDRFKGKPISILACEVGTDTLALDNRKNPLWLRGVERSVKKAYYIAGVKPSDISLFEAHDAFSIMSALSLEASGFAEAGQGLRFAAETGVGIKGGLPMSTMGGLKGRGHPVGATGVYQVVEAIMQLRREVPAEIQVPDIKYAMTQNIGGSGATVITSILKCLNS</sequence>
<dbReference type="Proteomes" id="UP000886005">
    <property type="component" value="Unassembled WGS sequence"/>
</dbReference>
<dbReference type="Pfam" id="PF00108">
    <property type="entry name" value="Thiolase_N"/>
    <property type="match status" value="1"/>
</dbReference>
<name>A0A7V1LL65_CALAY</name>
<organism evidence="3">
    <name type="scientific">Caldithrix abyssi</name>
    <dbReference type="NCBI Taxonomy" id="187145"/>
    <lineage>
        <taxon>Bacteria</taxon>
        <taxon>Pseudomonadati</taxon>
        <taxon>Calditrichota</taxon>
        <taxon>Calditrichia</taxon>
        <taxon>Calditrichales</taxon>
        <taxon>Calditrichaceae</taxon>
        <taxon>Caldithrix</taxon>
    </lineage>
</organism>
<comment type="caution">
    <text evidence="3">The sequence shown here is derived from an EMBL/GenBank/DDBJ whole genome shotgun (WGS) entry which is preliminary data.</text>
</comment>
<dbReference type="InterPro" id="IPR016039">
    <property type="entry name" value="Thiolase-like"/>
</dbReference>
<dbReference type="PANTHER" id="PTHR42870">
    <property type="entry name" value="ACETYL-COA C-ACETYLTRANSFERASE"/>
    <property type="match status" value="1"/>
</dbReference>
<dbReference type="Pfam" id="PF22691">
    <property type="entry name" value="Thiolase_C_1"/>
    <property type="match status" value="1"/>
</dbReference>
<dbReference type="InterPro" id="IPR002155">
    <property type="entry name" value="Thiolase"/>
</dbReference>
<dbReference type="CDD" id="cd00829">
    <property type="entry name" value="SCP-x_thiolase"/>
    <property type="match status" value="1"/>
</dbReference>
<dbReference type="InterPro" id="IPR055140">
    <property type="entry name" value="Thiolase_C_2"/>
</dbReference>
<dbReference type="PANTHER" id="PTHR42870:SF6">
    <property type="entry name" value="ACETYL-COA C-ACYLTRANSFERASE"/>
    <property type="match status" value="1"/>
</dbReference>
<protein>
    <submittedName>
        <fullName evidence="3">Thiolase domain-containing protein</fullName>
    </submittedName>
</protein>